<comment type="caution">
    <text evidence="1">The sequence shown here is derived from an EMBL/GenBank/DDBJ whole genome shotgun (WGS) entry which is preliminary data.</text>
</comment>
<dbReference type="RefSeq" id="WP_161262142.1">
    <property type="nucleotide sequence ID" value="NZ_JAFBDC010000007.1"/>
</dbReference>
<reference evidence="1 2" key="1">
    <citation type="submission" date="2020-01" db="EMBL/GenBank/DDBJ databases">
        <title>Whole genome sequence of Heliobacterium gestii DSM 11169.</title>
        <authorList>
            <person name="Kyndt J.A."/>
            <person name="Meyer T.E."/>
        </authorList>
    </citation>
    <scope>NUCLEOTIDE SEQUENCE [LARGE SCALE GENOMIC DNA]</scope>
    <source>
        <strain evidence="1 2">DSM 11169</strain>
    </source>
</reference>
<evidence type="ECO:0000313" key="1">
    <source>
        <dbReference type="EMBL" id="MZP43589.1"/>
    </source>
</evidence>
<dbReference type="EMBL" id="WXEX01000008">
    <property type="protein sequence ID" value="MZP43589.1"/>
    <property type="molecule type" value="Genomic_DNA"/>
</dbReference>
<sequence length="281" mass="32783">MDKLSIRLSIEGNAESFILHDVTTVLTEIQHIIDRTYLVLNNRSRLVKQDRKQYQIQATRFSKGSFIADLDILVFLKDQLILPLIPIINAKSIVAYTEYAYKYLRLIYGMKKRGLEPTFHEVSFNTYVVEAGEESMIIDQETYHIAQGAREYYKRLTNTIEENGIESIKLSDENKCYVELGLKDRGFFDNVVKIEDKEISINVDIYKFDKDTNTGRLYVFPDQTIPGGSYSFETYDRIKMTTISSMRNRKVRIQAVCYYESNPFDEEHIMRLIVLDIKDVA</sequence>
<proteinExistence type="predicted"/>
<protein>
    <submittedName>
        <fullName evidence="1">Uncharacterized protein</fullName>
    </submittedName>
</protein>
<organism evidence="1 2">
    <name type="scientific">Heliomicrobium gestii</name>
    <name type="common">Heliobacterium gestii</name>
    <dbReference type="NCBI Taxonomy" id="2699"/>
    <lineage>
        <taxon>Bacteria</taxon>
        <taxon>Bacillati</taxon>
        <taxon>Bacillota</taxon>
        <taxon>Clostridia</taxon>
        <taxon>Eubacteriales</taxon>
        <taxon>Heliobacteriaceae</taxon>
        <taxon>Heliomicrobium</taxon>
    </lineage>
</organism>
<dbReference type="OrthoDB" id="3035939at2"/>
<evidence type="ECO:0000313" key="2">
    <source>
        <dbReference type="Proteomes" id="UP000471031"/>
    </source>
</evidence>
<name>A0A845LG81_HELGE</name>
<dbReference type="AlphaFoldDB" id="A0A845LG81"/>
<keyword evidence="2" id="KW-1185">Reference proteome</keyword>
<accession>A0A845LG81</accession>
<gene>
    <name evidence="1" type="ORF">GTO89_11105</name>
</gene>
<dbReference type="Proteomes" id="UP000471031">
    <property type="component" value="Unassembled WGS sequence"/>
</dbReference>